<organism evidence="2 3">
    <name type="scientific">Cellulophaga fucicola</name>
    <dbReference type="NCBI Taxonomy" id="76595"/>
    <lineage>
        <taxon>Bacteria</taxon>
        <taxon>Pseudomonadati</taxon>
        <taxon>Bacteroidota</taxon>
        <taxon>Flavobacteriia</taxon>
        <taxon>Flavobacteriales</taxon>
        <taxon>Flavobacteriaceae</taxon>
        <taxon>Cellulophaga</taxon>
    </lineage>
</organism>
<dbReference type="InterPro" id="IPR029052">
    <property type="entry name" value="Metallo-depent_PP-like"/>
</dbReference>
<protein>
    <submittedName>
        <fullName evidence="2">Calcineurin-like phosphoesterase</fullName>
    </submittedName>
</protein>
<dbReference type="GO" id="GO:0016787">
    <property type="term" value="F:hydrolase activity"/>
    <property type="evidence" value="ECO:0007669"/>
    <property type="project" value="InterPro"/>
</dbReference>
<sequence>MSSTKIIIPFLIVLICFKITAQTKKVEIAFLADIHFQDLHGSFNDINYNGIKNPHNNKYTILRTMQSQLNSTRIFNENYFAFKTALDDIVSRGITYVALPGDYTDDGQPIHLRGLQKILNEYKNKYGLQFFITTGNHDPAGPYKQESGKSDFLGAEGKNQPIYSKKGMYVSKKNEHPVLISNDIAKMGYTGVLNILGEYGFNAMPNYKFWTTPFATYNYDNYSYKKAQVASNLKLRTYTTIDSLQMVDTSYLVEPVNGIWLLAIDGDTFLQKKDGSFSSASVGYNNTIIHKNYLIKWVKDIATEAKKKNKTLIAFSHFPMVDFNDNATNDIKNLMGKNKWQLERVPIKEVAETFADTGLKVHVAGHMHINDTGVHRSKKGNLLVNIQTPSLAAYIPGYKILKINNSSSIEVKTVTIANTENFKLLFDLYKVEYNKLKLEHNNNVWNKKILEVNTYKDFTAWHLKELIRLRFLPNDFPVDLNIFLSNVTGEELLLLATKNNEQDFSKALKEMRYNTKARKNQLKIIANSLAKNNLKAKDFRKWKGLDLVFDFYKLRNADELALEDITEEKIKQYKFIYNAITSQTKYINKEDTTAKQLLLFFKIFNSFLNSEPSNHFSINLENNTITDHSKNIN</sequence>
<proteinExistence type="predicted"/>
<accession>A0A1K1MWC8</accession>
<reference evidence="3" key="1">
    <citation type="submission" date="2016-11" db="EMBL/GenBank/DDBJ databases">
        <authorList>
            <person name="Varghese N."/>
            <person name="Submissions S."/>
        </authorList>
    </citation>
    <scope>NUCLEOTIDE SEQUENCE [LARGE SCALE GENOMIC DNA]</scope>
    <source>
        <strain evidence="3">DSM 24786</strain>
    </source>
</reference>
<gene>
    <name evidence="2" type="ORF">SAMN05660313_00983</name>
</gene>
<name>A0A1K1MWC8_9FLAO</name>
<dbReference type="Pfam" id="PF00149">
    <property type="entry name" value="Metallophos"/>
    <property type="match status" value="1"/>
</dbReference>
<dbReference type="RefSeq" id="WP_072302626.1">
    <property type="nucleotide sequence ID" value="NZ_FPIY01000001.1"/>
</dbReference>
<keyword evidence="3" id="KW-1185">Reference proteome</keyword>
<evidence type="ECO:0000313" key="2">
    <source>
        <dbReference type="EMBL" id="SFW27411.1"/>
    </source>
</evidence>
<feature type="domain" description="Calcineurin-like phosphoesterase" evidence="1">
    <location>
        <begin position="28"/>
        <end position="152"/>
    </location>
</feature>
<dbReference type="Proteomes" id="UP000183257">
    <property type="component" value="Unassembled WGS sequence"/>
</dbReference>
<dbReference type="SUPFAM" id="SSF56300">
    <property type="entry name" value="Metallo-dependent phosphatases"/>
    <property type="match status" value="1"/>
</dbReference>
<dbReference type="AlphaFoldDB" id="A0A1K1MWC8"/>
<dbReference type="STRING" id="76595.SAMN05660313_00983"/>
<dbReference type="OrthoDB" id="5695107at2"/>
<evidence type="ECO:0000313" key="3">
    <source>
        <dbReference type="Proteomes" id="UP000183257"/>
    </source>
</evidence>
<dbReference type="Gene3D" id="3.60.21.10">
    <property type="match status" value="2"/>
</dbReference>
<dbReference type="EMBL" id="FPIY01000001">
    <property type="protein sequence ID" value="SFW27411.1"/>
    <property type="molecule type" value="Genomic_DNA"/>
</dbReference>
<evidence type="ECO:0000259" key="1">
    <source>
        <dbReference type="Pfam" id="PF00149"/>
    </source>
</evidence>
<dbReference type="InterPro" id="IPR004843">
    <property type="entry name" value="Calcineurin-like_PHP"/>
</dbReference>